<organism evidence="2 3">
    <name type="scientific">Leptospira interrogans str. UI 12621</name>
    <dbReference type="NCBI Taxonomy" id="1049937"/>
    <lineage>
        <taxon>Bacteria</taxon>
        <taxon>Pseudomonadati</taxon>
        <taxon>Spirochaetota</taxon>
        <taxon>Spirochaetia</taxon>
        <taxon>Leptospirales</taxon>
        <taxon>Leptospiraceae</taxon>
        <taxon>Leptospira</taxon>
    </lineage>
</organism>
<dbReference type="InterPro" id="IPR001650">
    <property type="entry name" value="Helicase_C-like"/>
</dbReference>
<dbReference type="RefSeq" id="WP_002120850.1">
    <property type="nucleotide sequence ID" value="NZ_AHNQ02000034.1"/>
</dbReference>
<dbReference type="CDD" id="cd18785">
    <property type="entry name" value="SF2_C"/>
    <property type="match status" value="1"/>
</dbReference>
<dbReference type="Pfam" id="PF00271">
    <property type="entry name" value="Helicase_C"/>
    <property type="match status" value="1"/>
</dbReference>
<protein>
    <submittedName>
        <fullName evidence="2">Helicase C-terminal domain protein</fullName>
    </submittedName>
</protein>
<keyword evidence="2" id="KW-0347">Helicase</keyword>
<dbReference type="EMBL" id="AHNQ02000034">
    <property type="protein sequence ID" value="EKO24059.1"/>
    <property type="molecule type" value="Genomic_DNA"/>
</dbReference>
<dbReference type="SUPFAM" id="SSF52540">
    <property type="entry name" value="P-loop containing nucleoside triphosphate hydrolases"/>
    <property type="match status" value="1"/>
</dbReference>
<evidence type="ECO:0000313" key="3">
    <source>
        <dbReference type="Proteomes" id="UP000006324"/>
    </source>
</evidence>
<reference evidence="2 3" key="1">
    <citation type="submission" date="2012-09" db="EMBL/GenBank/DDBJ databases">
        <authorList>
            <person name="Harkins D.M."/>
            <person name="Durkin A.S."/>
            <person name="Brinkac L.M."/>
            <person name="Selengut J.D."/>
            <person name="Sanka R."/>
            <person name="DePew J."/>
            <person name="Purushe J."/>
            <person name="Chanthongthip A."/>
            <person name="Lattana O."/>
            <person name="Phetsouvanh R."/>
            <person name="Newton P.N."/>
            <person name="Vinetz J.M."/>
            <person name="Sutton G.G."/>
            <person name="Nelson W.C."/>
            <person name="Fouts D.E."/>
        </authorList>
    </citation>
    <scope>NUCLEOTIDE SEQUENCE [LARGE SCALE GENOMIC DNA]</scope>
    <source>
        <strain evidence="2 3">UI 12621</strain>
    </source>
</reference>
<dbReference type="GO" id="GO:0004386">
    <property type="term" value="F:helicase activity"/>
    <property type="evidence" value="ECO:0007669"/>
    <property type="project" value="UniProtKB-KW"/>
</dbReference>
<dbReference type="Proteomes" id="UP000006324">
    <property type="component" value="Unassembled WGS sequence"/>
</dbReference>
<proteinExistence type="predicted"/>
<gene>
    <name evidence="2" type="ORF">LEP1GSC104_2175</name>
</gene>
<sequence length="640" mass="71958">MRYTLRLLTIQQFQRAAALICSLEIERKANVDLLGAEPILIGMWVGGSTTPNTFEESKNAIERLNQNDTVSGASPVQIVTCPRCGFHLIGDNGFPKRKEYYVIDTIAKRTKIFCGNDECEFSMNASGENGGLPVVVVDEEIYRTCPSLIVATVDKFAQLAFKGEAKAIFGLRSSYHSNYSHLTDANEDYQKGRNKSKVIDAKKLLPPELIIQDELHLISGPLGSMVGLYETVVDLASHVENDKDHFFPPKIIASTATIRRAEHQVANLYGRKLKIFPPVALSSKDSFFAREQSINFDDDSTSGRLYLGINAPGVSTKTLLVRVYAVLLASAKKEFESDENIADPYMTLLGYFNSLRALGGARRLVEDDINLVRLEYLTKQRDFPKRRLRDPVELTSRMVSWRIPGILKRLEYKFTTNNPVSTIDVLLATNMISVGVDIDRLGLIAVTGQPKSTSEYIQATSRIGRKFPGLVVTMYNWLGIRDRSHYEKFKSYHFALYKHVEATSVTPFSSRALDRGLKGIYVALIRMLGDSMSSVDAAQKYDANALIVKRVMSFICERARVVVGEREREVLKRSLELYSRRWETLSKHPLKYTWNRDISPPNNTKVLIKALGSNGIGEWNVPGSLREVESQAGFYLHEDL</sequence>
<name>A0A0F6H751_LEPIR</name>
<dbReference type="AlphaFoldDB" id="A0A0F6H751"/>
<keyword evidence="2" id="KW-0547">Nucleotide-binding</keyword>
<keyword evidence="2" id="KW-0378">Hydrolase</keyword>
<keyword evidence="2" id="KW-0067">ATP-binding</keyword>
<evidence type="ECO:0000313" key="2">
    <source>
        <dbReference type="EMBL" id="EKO24059.1"/>
    </source>
</evidence>
<feature type="domain" description="Helicase C-terminal" evidence="1">
    <location>
        <begin position="421"/>
        <end position="465"/>
    </location>
</feature>
<evidence type="ECO:0000259" key="1">
    <source>
        <dbReference type="Pfam" id="PF00271"/>
    </source>
</evidence>
<dbReference type="Gene3D" id="3.40.50.300">
    <property type="entry name" value="P-loop containing nucleotide triphosphate hydrolases"/>
    <property type="match status" value="1"/>
</dbReference>
<dbReference type="InterPro" id="IPR027417">
    <property type="entry name" value="P-loop_NTPase"/>
</dbReference>
<accession>A0A0F6H751</accession>
<comment type="caution">
    <text evidence="2">The sequence shown here is derived from an EMBL/GenBank/DDBJ whole genome shotgun (WGS) entry which is preliminary data.</text>
</comment>